<evidence type="ECO:0000256" key="1">
    <source>
        <dbReference type="SAM" id="MobiDB-lite"/>
    </source>
</evidence>
<dbReference type="GeneID" id="24112240"/>
<organism evidence="2 3">
    <name type="scientific">Pseudozyma hubeiensis (strain SY62)</name>
    <name type="common">Yeast</name>
    <dbReference type="NCBI Taxonomy" id="1305764"/>
    <lineage>
        <taxon>Eukaryota</taxon>
        <taxon>Fungi</taxon>
        <taxon>Dikarya</taxon>
        <taxon>Basidiomycota</taxon>
        <taxon>Ustilaginomycotina</taxon>
        <taxon>Ustilaginomycetes</taxon>
        <taxon>Ustilaginales</taxon>
        <taxon>Ustilaginaceae</taxon>
        <taxon>Pseudozyma</taxon>
    </lineage>
</organism>
<proteinExistence type="predicted"/>
<dbReference type="Proteomes" id="UP000014071">
    <property type="component" value="Unassembled WGS sequence"/>
</dbReference>
<feature type="region of interest" description="Disordered" evidence="1">
    <location>
        <begin position="1"/>
        <end position="73"/>
    </location>
</feature>
<accession>R9PDD8</accession>
<evidence type="ECO:0000313" key="2">
    <source>
        <dbReference type="EMBL" id="GAC99374.1"/>
    </source>
</evidence>
<dbReference type="EMBL" id="DF238831">
    <property type="protein sequence ID" value="GAC99374.1"/>
    <property type="molecule type" value="Genomic_DNA"/>
</dbReference>
<name>R9PDD8_PSEHS</name>
<keyword evidence="3" id="KW-1185">Reference proteome</keyword>
<reference evidence="3" key="1">
    <citation type="journal article" date="2013" name="Genome Announc.">
        <title>Draft genome sequence of the basidiomycetous yeast-like fungus Pseudozyma hubeiensis SY62, which produces an abundant amount of the biosurfactant mannosylerythritol lipids.</title>
        <authorList>
            <person name="Konishi M."/>
            <person name="Hatada Y."/>
            <person name="Horiuchi J."/>
        </authorList>
    </citation>
    <scope>NUCLEOTIDE SEQUENCE [LARGE SCALE GENOMIC DNA]</scope>
    <source>
        <strain evidence="3">SY62</strain>
    </source>
</reference>
<feature type="compositionally biased region" description="Basic and acidic residues" evidence="1">
    <location>
        <begin position="26"/>
        <end position="40"/>
    </location>
</feature>
<sequence length="98" mass="11199">MCSKGLLQRGSTDFVAEQTDTSGAAIRDRKGRVDEWEEGKKRRKRLRKSTNTGLQDEGRKGKIRGKDRLPTPSIHNVNVDVTDVFECCHERARLCWVL</sequence>
<dbReference type="RefSeq" id="XP_012192961.1">
    <property type="nucleotide sequence ID" value="XM_012337571.1"/>
</dbReference>
<feature type="compositionally biased region" description="Basic and acidic residues" evidence="1">
    <location>
        <begin position="56"/>
        <end position="69"/>
    </location>
</feature>
<gene>
    <name evidence="2" type="ORF">PHSY_006975</name>
</gene>
<dbReference type="AlphaFoldDB" id="R9PDD8"/>
<protein>
    <submittedName>
        <fullName evidence="2">Uncharacterized protein</fullName>
    </submittedName>
</protein>
<evidence type="ECO:0000313" key="3">
    <source>
        <dbReference type="Proteomes" id="UP000014071"/>
    </source>
</evidence>
<dbReference type="HOGENOM" id="CLU_2334557_0_0_1"/>